<proteinExistence type="predicted"/>
<gene>
    <name evidence="2" type="ORF">S01H4_67107</name>
</gene>
<dbReference type="Pfam" id="PF01066">
    <property type="entry name" value="CDP-OH_P_transf"/>
    <property type="match status" value="1"/>
</dbReference>
<dbReference type="GO" id="GO:0008654">
    <property type="term" value="P:phospholipid biosynthetic process"/>
    <property type="evidence" value="ECO:0007669"/>
    <property type="project" value="InterPro"/>
</dbReference>
<dbReference type="Gene3D" id="1.20.120.1760">
    <property type="match status" value="1"/>
</dbReference>
<dbReference type="InterPro" id="IPR043130">
    <property type="entry name" value="CDP-OH_PTrfase_TM_dom"/>
</dbReference>
<protein>
    <submittedName>
        <fullName evidence="2">Uncharacterized protein</fullName>
    </submittedName>
</protein>
<dbReference type="EMBL" id="BART01041985">
    <property type="protein sequence ID" value="GAH30183.1"/>
    <property type="molecule type" value="Genomic_DNA"/>
</dbReference>
<sequence length="47" mass="5272">SAAKLWITPNQITLVRIIASVFVFVALHFQSYMAAFVLFLLAASTDW</sequence>
<reference evidence="2" key="1">
    <citation type="journal article" date="2014" name="Front. Microbiol.">
        <title>High frequency of phylogenetically diverse reductive dehalogenase-homologous genes in deep subseafloor sedimentary metagenomes.</title>
        <authorList>
            <person name="Kawai M."/>
            <person name="Futagami T."/>
            <person name="Toyoda A."/>
            <person name="Takaki Y."/>
            <person name="Nishi S."/>
            <person name="Hori S."/>
            <person name="Arai W."/>
            <person name="Tsubouchi T."/>
            <person name="Morono Y."/>
            <person name="Uchiyama I."/>
            <person name="Ito T."/>
            <person name="Fujiyama A."/>
            <person name="Inagaki F."/>
            <person name="Takami H."/>
        </authorList>
    </citation>
    <scope>NUCLEOTIDE SEQUENCE</scope>
    <source>
        <strain evidence="2">Expedition CK06-06</strain>
    </source>
</reference>
<feature type="non-terminal residue" evidence="2">
    <location>
        <position position="47"/>
    </location>
</feature>
<feature type="transmembrane region" description="Helical" evidence="1">
    <location>
        <begin position="21"/>
        <end position="43"/>
    </location>
</feature>
<dbReference type="GO" id="GO:0016020">
    <property type="term" value="C:membrane"/>
    <property type="evidence" value="ECO:0007669"/>
    <property type="project" value="InterPro"/>
</dbReference>
<feature type="non-terminal residue" evidence="2">
    <location>
        <position position="1"/>
    </location>
</feature>
<keyword evidence="1" id="KW-1133">Transmembrane helix</keyword>
<keyword evidence="1" id="KW-0812">Transmembrane</keyword>
<dbReference type="AlphaFoldDB" id="X1GAX6"/>
<dbReference type="GO" id="GO:0016780">
    <property type="term" value="F:phosphotransferase activity, for other substituted phosphate groups"/>
    <property type="evidence" value="ECO:0007669"/>
    <property type="project" value="InterPro"/>
</dbReference>
<comment type="caution">
    <text evidence="2">The sequence shown here is derived from an EMBL/GenBank/DDBJ whole genome shotgun (WGS) entry which is preliminary data.</text>
</comment>
<evidence type="ECO:0000256" key="1">
    <source>
        <dbReference type="SAM" id="Phobius"/>
    </source>
</evidence>
<name>X1GAX6_9ZZZZ</name>
<accession>X1GAX6</accession>
<organism evidence="2">
    <name type="scientific">marine sediment metagenome</name>
    <dbReference type="NCBI Taxonomy" id="412755"/>
    <lineage>
        <taxon>unclassified sequences</taxon>
        <taxon>metagenomes</taxon>
        <taxon>ecological metagenomes</taxon>
    </lineage>
</organism>
<keyword evidence="1" id="KW-0472">Membrane</keyword>
<evidence type="ECO:0000313" key="2">
    <source>
        <dbReference type="EMBL" id="GAH30183.1"/>
    </source>
</evidence>
<dbReference type="InterPro" id="IPR000462">
    <property type="entry name" value="CDP-OH_P_trans"/>
</dbReference>